<dbReference type="GO" id="GO:0008295">
    <property type="term" value="P:spermidine biosynthetic process"/>
    <property type="evidence" value="ECO:0007669"/>
    <property type="project" value="UniProtKB-KW"/>
</dbReference>
<keyword evidence="9" id="KW-0670">Pyruvate</keyword>
<evidence type="ECO:0000313" key="10">
    <source>
        <dbReference type="EMBL" id="AAP58533.1"/>
    </source>
</evidence>
<dbReference type="EMBL" id="AY281354">
    <property type="protein sequence ID" value="AAP58533.1"/>
    <property type="molecule type" value="Genomic_DNA"/>
</dbReference>
<evidence type="ECO:0000256" key="4">
    <source>
        <dbReference type="ARBA" id="ARBA00023066"/>
    </source>
</evidence>
<reference evidence="10" key="1">
    <citation type="journal article" date="2003" name="Mol. Microbiol.">
        <title>Acidobacteria form a coherent but highly diverse group within the bacterial domain: evidence from environmental genomics.</title>
        <authorList>
            <person name="Quaiser A."/>
            <person name="Ochsenreiter T."/>
            <person name="Lanz C."/>
            <person name="Schuster S.C."/>
            <person name="Treusch A.H."/>
            <person name="Eck J."/>
            <person name="Schleper C."/>
        </authorList>
    </citation>
    <scope>NUCLEOTIDE SEQUENCE</scope>
</reference>
<keyword evidence="7" id="KW-0456">Lyase</keyword>
<keyword evidence="8" id="KW-0704">Schiff base</keyword>
<evidence type="ECO:0000256" key="7">
    <source>
        <dbReference type="ARBA" id="ARBA00023239"/>
    </source>
</evidence>
<protein>
    <recommendedName>
        <fullName evidence="11">S-adenosylmethionine decarboxylase proenzyme</fullName>
    </recommendedName>
</protein>
<proteinExistence type="predicted"/>
<dbReference type="InterPro" id="IPR016067">
    <property type="entry name" value="S-AdoMet_deCO2ase_core"/>
</dbReference>
<dbReference type="SUPFAM" id="SSF56276">
    <property type="entry name" value="S-adenosylmethionine decarboxylase"/>
    <property type="match status" value="1"/>
</dbReference>
<keyword evidence="4" id="KW-0745">Spermidine biosynthesis</keyword>
<evidence type="ECO:0000256" key="9">
    <source>
        <dbReference type="ARBA" id="ARBA00023317"/>
    </source>
</evidence>
<dbReference type="GO" id="GO:0005829">
    <property type="term" value="C:cytosol"/>
    <property type="evidence" value="ECO:0007669"/>
    <property type="project" value="TreeGrafter"/>
</dbReference>
<evidence type="ECO:0008006" key="11">
    <source>
        <dbReference type="Google" id="ProtNLM"/>
    </source>
</evidence>
<keyword evidence="6" id="KW-0865">Zymogen</keyword>
<evidence type="ECO:0000256" key="6">
    <source>
        <dbReference type="ARBA" id="ARBA00023145"/>
    </source>
</evidence>
<evidence type="ECO:0000256" key="8">
    <source>
        <dbReference type="ARBA" id="ARBA00023270"/>
    </source>
</evidence>
<dbReference type="AlphaFoldDB" id="Q7X331"/>
<dbReference type="InterPro" id="IPR017716">
    <property type="entry name" value="S-AdoMet_deCOase_pro-enz"/>
</dbReference>
<dbReference type="PANTHER" id="PTHR33866">
    <property type="entry name" value="S-ADENOSYLMETHIONINE DECARBOXYLASE PROENZYME"/>
    <property type="match status" value="1"/>
</dbReference>
<dbReference type="NCBIfam" id="TIGR03330">
    <property type="entry name" value="SAM_DCase_Bsu"/>
    <property type="match status" value="1"/>
</dbReference>
<comment type="cofactor">
    <cofactor evidence="1">
        <name>pyruvate</name>
        <dbReference type="ChEBI" id="CHEBI:15361"/>
    </cofactor>
</comment>
<dbReference type="PANTHER" id="PTHR33866:SF2">
    <property type="entry name" value="S-ADENOSYLMETHIONINE DECARBOXYLASE PROENZYME"/>
    <property type="match status" value="1"/>
</dbReference>
<evidence type="ECO:0000256" key="2">
    <source>
        <dbReference type="ARBA" id="ARBA00022793"/>
    </source>
</evidence>
<dbReference type="Pfam" id="PF02675">
    <property type="entry name" value="AdoMet_dc"/>
    <property type="match status" value="1"/>
</dbReference>
<evidence type="ECO:0000256" key="3">
    <source>
        <dbReference type="ARBA" id="ARBA00022813"/>
    </source>
</evidence>
<evidence type="ECO:0000256" key="1">
    <source>
        <dbReference type="ARBA" id="ARBA00001928"/>
    </source>
</evidence>
<organism evidence="10">
    <name type="scientific">uncultured Acidobacteriota bacterium</name>
    <dbReference type="NCBI Taxonomy" id="171953"/>
    <lineage>
        <taxon>Bacteria</taxon>
        <taxon>Pseudomonadati</taxon>
        <taxon>Acidobacteriota</taxon>
        <taxon>environmental samples</taxon>
    </lineage>
</organism>
<keyword evidence="2" id="KW-0210">Decarboxylase</keyword>
<dbReference type="InterPro" id="IPR003826">
    <property type="entry name" value="AdoMetDC_fam_prok"/>
</dbReference>
<name>Q7X331_9BACT</name>
<evidence type="ECO:0000256" key="5">
    <source>
        <dbReference type="ARBA" id="ARBA00023115"/>
    </source>
</evidence>
<keyword evidence="3" id="KW-0068">Autocatalytic cleavage</keyword>
<dbReference type="Gene3D" id="3.60.90.10">
    <property type="entry name" value="S-adenosylmethionine decarboxylase"/>
    <property type="match status" value="1"/>
</dbReference>
<sequence length="126" mass="13111">MSGSQPPTLYAVDFAGCEALAGRSPDEVSSTFGAALRRAGATIVGALAHAFPNGGLTCVLILSESHAVLHTWPETGTVNIDIFSCSTRVRSLEAIDALKHAFGAQRVTVQEMARANGHGPPPDSRP</sequence>
<accession>Q7X331</accession>
<keyword evidence="5" id="KW-0620">Polyamine biosynthesis</keyword>
<dbReference type="GO" id="GO:0004014">
    <property type="term" value="F:adenosylmethionine decarboxylase activity"/>
    <property type="evidence" value="ECO:0007669"/>
    <property type="project" value="InterPro"/>
</dbReference>